<dbReference type="PANTHER" id="PTHR31286">
    <property type="entry name" value="GLYCINE-RICH CELL WALL STRUCTURAL PROTEIN 1.8-LIKE"/>
    <property type="match status" value="1"/>
</dbReference>
<feature type="region of interest" description="Disordered" evidence="1">
    <location>
        <begin position="216"/>
        <end position="236"/>
    </location>
</feature>
<feature type="region of interest" description="Disordered" evidence="1">
    <location>
        <begin position="59"/>
        <end position="79"/>
    </location>
</feature>
<feature type="compositionally biased region" description="Polar residues" evidence="1">
    <location>
        <begin position="59"/>
        <end position="74"/>
    </location>
</feature>
<dbReference type="AlphaFoldDB" id="A0A3N7ENC2"/>
<evidence type="ECO:0000256" key="1">
    <source>
        <dbReference type="SAM" id="MobiDB-lite"/>
    </source>
</evidence>
<organism evidence="2 3">
    <name type="scientific">Populus trichocarpa</name>
    <name type="common">Western balsam poplar</name>
    <name type="synonym">Populus balsamifera subsp. trichocarpa</name>
    <dbReference type="NCBI Taxonomy" id="3694"/>
    <lineage>
        <taxon>Eukaryota</taxon>
        <taxon>Viridiplantae</taxon>
        <taxon>Streptophyta</taxon>
        <taxon>Embryophyta</taxon>
        <taxon>Tracheophyta</taxon>
        <taxon>Spermatophyta</taxon>
        <taxon>Magnoliopsida</taxon>
        <taxon>eudicotyledons</taxon>
        <taxon>Gunneridae</taxon>
        <taxon>Pentapetalae</taxon>
        <taxon>rosids</taxon>
        <taxon>fabids</taxon>
        <taxon>Malpighiales</taxon>
        <taxon>Salicaceae</taxon>
        <taxon>Saliceae</taxon>
        <taxon>Populus</taxon>
    </lineage>
</organism>
<evidence type="ECO:0000313" key="3">
    <source>
        <dbReference type="Proteomes" id="UP000006729"/>
    </source>
</evidence>
<dbReference type="InterPro" id="IPR040256">
    <property type="entry name" value="At4g02000-like"/>
</dbReference>
<name>A0A3N7ENC2_POPTR</name>
<keyword evidence="3" id="KW-1185">Reference proteome</keyword>
<accession>A0A3N7ENC2</accession>
<evidence type="ECO:0008006" key="4">
    <source>
        <dbReference type="Google" id="ProtNLM"/>
    </source>
</evidence>
<proteinExistence type="predicted"/>
<dbReference type="PANTHER" id="PTHR31286:SF180">
    <property type="entry name" value="OS10G0362600 PROTEIN"/>
    <property type="match status" value="1"/>
</dbReference>
<sequence>MSRLSYARVLVELNLMDDLPYSIQVLLPNGAILTQPVVYETLSKFCKHCKVLSHTTAACSSKSRPSNQGHQGISDNELRSRGINSMTNIVVGNNGNHQSDQQTLDPMQAEAEAVTDGWEVVKGKKPNCKFSRPRETTMTDVPQSVACPMDVRLRGACDETSNGLTTSSGGGEGISTGLIRTGQKACEGTSAGFIFRNGEKVCDKIIQIAAPSVVATRRSTRKLGGSGRRPPTSPAC</sequence>
<dbReference type="Proteomes" id="UP000006729">
    <property type="component" value="Chromosome 3"/>
</dbReference>
<reference evidence="2 3" key="1">
    <citation type="journal article" date="2006" name="Science">
        <title>The genome of black cottonwood, Populus trichocarpa (Torr. &amp; Gray).</title>
        <authorList>
            <person name="Tuskan G.A."/>
            <person name="Difazio S."/>
            <person name="Jansson S."/>
            <person name="Bohlmann J."/>
            <person name="Grigoriev I."/>
            <person name="Hellsten U."/>
            <person name="Putnam N."/>
            <person name="Ralph S."/>
            <person name="Rombauts S."/>
            <person name="Salamov A."/>
            <person name="Schein J."/>
            <person name="Sterck L."/>
            <person name="Aerts A."/>
            <person name="Bhalerao R.R."/>
            <person name="Bhalerao R.P."/>
            <person name="Blaudez D."/>
            <person name="Boerjan W."/>
            <person name="Brun A."/>
            <person name="Brunner A."/>
            <person name="Busov V."/>
            <person name="Campbell M."/>
            <person name="Carlson J."/>
            <person name="Chalot M."/>
            <person name="Chapman J."/>
            <person name="Chen G.L."/>
            <person name="Cooper D."/>
            <person name="Coutinho P.M."/>
            <person name="Couturier J."/>
            <person name="Covert S."/>
            <person name="Cronk Q."/>
            <person name="Cunningham R."/>
            <person name="Davis J."/>
            <person name="Degroeve S."/>
            <person name="Dejardin A."/>
            <person name="Depamphilis C."/>
            <person name="Detter J."/>
            <person name="Dirks B."/>
            <person name="Dubchak I."/>
            <person name="Duplessis S."/>
            <person name="Ehlting J."/>
            <person name="Ellis B."/>
            <person name="Gendler K."/>
            <person name="Goodstein D."/>
            <person name="Gribskov M."/>
            <person name="Grimwood J."/>
            <person name="Groover A."/>
            <person name="Gunter L."/>
            <person name="Hamberger B."/>
            <person name="Heinze B."/>
            <person name="Helariutta Y."/>
            <person name="Henrissat B."/>
            <person name="Holligan D."/>
            <person name="Holt R."/>
            <person name="Huang W."/>
            <person name="Islam-Faridi N."/>
            <person name="Jones S."/>
            <person name="Jones-Rhoades M."/>
            <person name="Jorgensen R."/>
            <person name="Joshi C."/>
            <person name="Kangasjarvi J."/>
            <person name="Karlsson J."/>
            <person name="Kelleher C."/>
            <person name="Kirkpatrick R."/>
            <person name="Kirst M."/>
            <person name="Kohler A."/>
            <person name="Kalluri U."/>
            <person name="Larimer F."/>
            <person name="Leebens-Mack J."/>
            <person name="Leple J.C."/>
            <person name="Locascio P."/>
            <person name="Lou Y."/>
            <person name="Lucas S."/>
            <person name="Martin F."/>
            <person name="Montanini B."/>
            <person name="Napoli C."/>
            <person name="Nelson D.R."/>
            <person name="Nelson C."/>
            <person name="Nieminen K."/>
            <person name="Nilsson O."/>
            <person name="Pereda V."/>
            <person name="Peter G."/>
            <person name="Philippe R."/>
            <person name="Pilate G."/>
            <person name="Poliakov A."/>
            <person name="Razumovskaya J."/>
            <person name="Richardson P."/>
            <person name="Rinaldi C."/>
            <person name="Ritland K."/>
            <person name="Rouze P."/>
            <person name="Ryaboy D."/>
            <person name="Schmutz J."/>
            <person name="Schrader J."/>
            <person name="Segerman B."/>
            <person name="Shin H."/>
            <person name="Siddiqui A."/>
            <person name="Sterky F."/>
            <person name="Terry A."/>
            <person name="Tsai C.J."/>
            <person name="Uberbacher E."/>
            <person name="Unneberg P."/>
            <person name="Vahala J."/>
            <person name="Wall K."/>
            <person name="Wessler S."/>
            <person name="Yang G."/>
            <person name="Yin T."/>
            <person name="Douglas C."/>
            <person name="Marra M."/>
            <person name="Sandberg G."/>
            <person name="Van de Peer Y."/>
            <person name="Rokhsar D."/>
        </authorList>
    </citation>
    <scope>NUCLEOTIDE SEQUENCE [LARGE SCALE GENOMIC DNA]</scope>
    <source>
        <strain evidence="3">cv. Nisqually</strain>
    </source>
</reference>
<dbReference type="EMBL" id="CM009292">
    <property type="protein sequence ID" value="RQO87559.1"/>
    <property type="molecule type" value="Genomic_DNA"/>
</dbReference>
<evidence type="ECO:0000313" key="2">
    <source>
        <dbReference type="EMBL" id="RQO87559.1"/>
    </source>
</evidence>
<dbReference type="InParanoid" id="A0A3N7ENC2"/>
<gene>
    <name evidence="2" type="ORF">POPTR_003G011666</name>
</gene>
<protein>
    <recommendedName>
        <fullName evidence="4">Zinc knuckle CX2CX4HX4C domain-containing protein</fullName>
    </recommendedName>
</protein>